<dbReference type="AlphaFoldDB" id="A0A088RRU7"/>
<proteinExistence type="predicted"/>
<evidence type="ECO:0000313" key="2">
    <source>
        <dbReference type="EMBL" id="AIN98852.1"/>
    </source>
</evidence>
<keyword evidence="1" id="KW-0472">Membrane</keyword>
<sequence>MNELKRKQRERRIWLAVYVIIGLAYLAGALNFGFEHRNYGACTGFFFAVLLIALRVALFVTPQYRLYQIFPPSSFNRAAYQTFFFCLCLTGISLGLWLMAKGIQHHQVWTANSYFCGMIGMWMAAKWAFFVTMPIYELREDTLEEDALLRLGFIERGRERISGNSEPLLENQV</sequence>
<gene>
    <name evidence="2" type="ORF">LPMP_242200</name>
</gene>
<dbReference type="VEuPathDB" id="TriTrypDB:LPAL13_240029300"/>
<keyword evidence="1 2" id="KW-0812">Transmembrane</keyword>
<dbReference type="eggNOG" id="ENOG502S7KJ">
    <property type="taxonomic scope" value="Eukaryota"/>
</dbReference>
<evidence type="ECO:0000256" key="1">
    <source>
        <dbReference type="SAM" id="Phobius"/>
    </source>
</evidence>
<evidence type="ECO:0000313" key="3">
    <source>
        <dbReference type="Proteomes" id="UP000063063"/>
    </source>
</evidence>
<keyword evidence="1" id="KW-1133">Transmembrane helix</keyword>
<feature type="transmembrane region" description="Helical" evidence="1">
    <location>
        <begin position="78"/>
        <end position="99"/>
    </location>
</feature>
<reference evidence="2 3" key="1">
    <citation type="journal article" date="2015" name="Sci. Rep.">
        <title>The genome of Leishmania panamensis: insights into genomics of the L. (Viannia) subgenus.</title>
        <authorList>
            <person name="Llanes A."/>
            <person name="Restrepo C.M."/>
            <person name="Vecchio G.D."/>
            <person name="Anguizola F.J."/>
            <person name="Lleonart R."/>
        </authorList>
    </citation>
    <scope>NUCLEOTIDE SEQUENCE [LARGE SCALE GENOMIC DNA]</scope>
    <source>
        <strain evidence="2 3">MHOM/PA/94/PSC-1</strain>
    </source>
</reference>
<dbReference type="KEGG" id="lpan:LPMP_242200"/>
<feature type="transmembrane region" description="Helical" evidence="1">
    <location>
        <begin position="38"/>
        <end position="58"/>
    </location>
</feature>
<dbReference type="RefSeq" id="XP_010699559.1">
    <property type="nucleotide sequence ID" value="XM_010701257.1"/>
</dbReference>
<dbReference type="EMBL" id="CP009393">
    <property type="protein sequence ID" value="AIN98852.1"/>
    <property type="molecule type" value="Genomic_DNA"/>
</dbReference>
<organism evidence="2 3">
    <name type="scientific">Leishmania panamensis</name>
    <dbReference type="NCBI Taxonomy" id="5679"/>
    <lineage>
        <taxon>Eukaryota</taxon>
        <taxon>Discoba</taxon>
        <taxon>Euglenozoa</taxon>
        <taxon>Kinetoplastea</taxon>
        <taxon>Metakinetoplastina</taxon>
        <taxon>Trypanosomatida</taxon>
        <taxon>Trypanosomatidae</taxon>
        <taxon>Leishmaniinae</taxon>
        <taxon>Leishmania</taxon>
        <taxon>Leishmania guyanensis species complex</taxon>
    </lineage>
</organism>
<protein>
    <submittedName>
        <fullName evidence="2">Multi-pass transmembrane protein</fullName>
    </submittedName>
</protein>
<feature type="transmembrane region" description="Helical" evidence="1">
    <location>
        <begin position="111"/>
        <end position="129"/>
    </location>
</feature>
<keyword evidence="3" id="KW-1185">Reference proteome</keyword>
<dbReference type="GeneID" id="22575629"/>
<dbReference type="Proteomes" id="UP000063063">
    <property type="component" value="Chromosome 24"/>
</dbReference>
<name>A0A088RRU7_LEIPA</name>
<dbReference type="OrthoDB" id="243763at2759"/>
<feature type="transmembrane region" description="Helical" evidence="1">
    <location>
        <begin position="12"/>
        <end position="32"/>
    </location>
</feature>
<accession>A0A088RRU7</accession>
<dbReference type="VEuPathDB" id="TriTrypDB:LPMP_242200"/>